<dbReference type="InterPro" id="IPR038417">
    <property type="entry name" value="Alpga-gal_N_sf"/>
</dbReference>
<comment type="similarity">
    <text evidence="5">Belongs to the glycosyl hydrolase.</text>
</comment>
<dbReference type="InterPro" id="IPR031705">
    <property type="entry name" value="Glyco_hydro_36_C"/>
</dbReference>
<dbReference type="InterPro" id="IPR002252">
    <property type="entry name" value="Glyco_hydro_36"/>
</dbReference>
<feature type="binding site" evidence="7">
    <location>
        <position position="538"/>
    </location>
    <ligand>
        <name>substrate</name>
    </ligand>
</feature>
<evidence type="ECO:0000256" key="1">
    <source>
        <dbReference type="ARBA" id="ARBA00001255"/>
    </source>
</evidence>
<dbReference type="EMBL" id="JF340459">
    <property type="protein sequence ID" value="AEB22139.1"/>
    <property type="molecule type" value="mRNA"/>
</dbReference>
<keyword evidence="8" id="KW-0732">Signal</keyword>
<comment type="catalytic activity">
    <reaction evidence="1 5">
        <text>Hydrolysis of terminal, non-reducing alpha-D-galactose residues in alpha-D-galactosides, including galactose oligosaccharides, galactomannans and galactolipids.</text>
        <dbReference type="EC" id="3.2.1.22"/>
    </reaction>
</comment>
<dbReference type="InterPro" id="IPR031704">
    <property type="entry name" value="Glyco_hydro_36_N"/>
</dbReference>
<dbReference type="PANTHER" id="PTHR43053:SF3">
    <property type="entry name" value="ALPHA-GALACTOSIDASE C-RELATED"/>
    <property type="match status" value="1"/>
</dbReference>
<feature type="binding site" evidence="7">
    <location>
        <begin position="489"/>
        <end position="493"/>
    </location>
    <ligand>
        <name>substrate</name>
    </ligand>
</feature>
<evidence type="ECO:0000256" key="3">
    <source>
        <dbReference type="ARBA" id="ARBA00022801"/>
    </source>
</evidence>
<dbReference type="Gene3D" id="2.70.98.60">
    <property type="entry name" value="alpha-galactosidase from lactobacil brevis"/>
    <property type="match status" value="1"/>
</dbReference>
<dbReference type="PROSITE" id="PS00512">
    <property type="entry name" value="ALPHA_GALACTOSIDASE"/>
    <property type="match status" value="1"/>
</dbReference>
<feature type="binding site" evidence="7">
    <location>
        <position position="456"/>
    </location>
    <ligand>
        <name>substrate</name>
    </ligand>
</feature>
<evidence type="ECO:0000256" key="4">
    <source>
        <dbReference type="ARBA" id="ARBA00023295"/>
    </source>
</evidence>
<dbReference type="PANTHER" id="PTHR43053">
    <property type="entry name" value="GLYCOSIDASE FAMILY 31"/>
    <property type="match status" value="1"/>
</dbReference>
<dbReference type="InterPro" id="IPR013780">
    <property type="entry name" value="Glyco_hydro_b"/>
</dbReference>
<sequence>MLRCVLSGLATSTLVCSLLVSAALDTGIHKHPDLDTWFLVTDKSTYVIGATAEGYVCNVYWGSRLEHMDNLNATLPAYTSSQNPPITYATEELPAFGGLRYRENLLDVELPDGVRELNLLYNGKTNTTGDNHLDVELVDGNRTDLTVTLHYELDIENDIIRRSYTIRNGLKKRVNLSRAQSAAWHPPTALGVDDTRELLTVAGEWGNEAQTQRTILRPGLTHVIQSKRGHTAHQSYPFFALRQVPSDLSPASNEVYFGALAWSGSWEITVDMNIYGYSRITGGIHHHDFGWTLEPGESFTVPEFAAGYTQDGIPGARKLLPRHVRKYQLKNVKTQQKKDMYNPVLYNSWEALTFNITYDKQIALADKAAPMGIELFAVDDGWFGARDNDSAGLGDWFVSKKKFPEGMKPLADHVHKLGMKFGLWFEPEAVNPDSDLYREHPDWVFFYDGIPRYTGRNQLQLNLGLKEVREYLYDRLSTLIREVGIDYIKWDMNRPFAEVTMHHYKRNPREAWVHIVTGFYSIVDRLKKEFPELLIETCSSGGGRMDIGILQKVDNAWTSDNTRPDARLFIQHGASLFLPPRIMYGWVTDSPSDSQIDIPLSFRFHVSYMGGLGIGSNLNTMTEQEIKEATGWIKLYKQIRHIMQNGDLDWLVNPSRVGDLIAATQTTTQDQSEAVVLAFRYNSVFSNALNPIRLRYLEPSAIYRVLVYEEDPEIVAEDYDMSGALLMNKGISLDGLNNIMFRSAVVWVQKK</sequence>
<dbReference type="FunFam" id="3.20.20.70:FF:000118">
    <property type="entry name" value="Alpha-galactosidase"/>
    <property type="match status" value="1"/>
</dbReference>
<organism evidence="11">
    <name type="scientific">Rhizomucor miehei</name>
    <dbReference type="NCBI Taxonomy" id="4839"/>
    <lineage>
        <taxon>Eukaryota</taxon>
        <taxon>Fungi</taxon>
        <taxon>Fungi incertae sedis</taxon>
        <taxon>Mucoromycota</taxon>
        <taxon>Mucoromycotina</taxon>
        <taxon>Mucoromycetes</taxon>
        <taxon>Mucorales</taxon>
        <taxon>Lichtheimiaceae</taxon>
        <taxon>Rhizomucor</taxon>
    </lineage>
</organism>
<evidence type="ECO:0000259" key="10">
    <source>
        <dbReference type="Pfam" id="PF16875"/>
    </source>
</evidence>
<dbReference type="PRINTS" id="PR00743">
    <property type="entry name" value="GLHYDRLASE36"/>
</dbReference>
<dbReference type="InterPro" id="IPR050985">
    <property type="entry name" value="Alpha-glycosidase_related"/>
</dbReference>
<protein>
    <recommendedName>
        <fullName evidence="2 5">Alpha-galactosidase</fullName>
        <ecNumber evidence="2 5">3.2.1.22</ecNumber>
    </recommendedName>
</protein>
<dbReference type="BRENDA" id="3.2.1.22">
    <property type="organism ID" value="3454"/>
</dbReference>
<feature type="binding site" evidence="7">
    <location>
        <position position="205"/>
    </location>
    <ligand>
        <name>substrate</name>
    </ligand>
</feature>
<keyword evidence="3 5" id="KW-0378">Hydrolase</keyword>
<dbReference type="InterPro" id="IPR013785">
    <property type="entry name" value="Aldolase_TIM"/>
</dbReference>
<dbReference type="CDD" id="cd14791">
    <property type="entry name" value="GH36"/>
    <property type="match status" value="1"/>
</dbReference>
<evidence type="ECO:0000256" key="8">
    <source>
        <dbReference type="SAM" id="SignalP"/>
    </source>
</evidence>
<feature type="active site" description="Proton donor" evidence="6">
    <location>
        <position position="560"/>
    </location>
</feature>
<keyword evidence="4 5" id="KW-0326">Glycosidase</keyword>
<proteinExistence type="evidence at transcript level"/>
<feature type="binding site" evidence="7">
    <location>
        <position position="560"/>
    </location>
    <ligand>
        <name>substrate</name>
    </ligand>
</feature>
<feature type="domain" description="Glycosyl hydrolase family 36 N-terminal" evidence="10">
    <location>
        <begin position="54"/>
        <end position="294"/>
    </location>
</feature>
<dbReference type="InterPro" id="IPR017853">
    <property type="entry name" value="GH"/>
</dbReference>
<evidence type="ECO:0000313" key="11">
    <source>
        <dbReference type="EMBL" id="AEB22139.1"/>
    </source>
</evidence>
<reference evidence="11" key="1">
    <citation type="journal article" date="2012" name="Bioresour. Technol.">
        <title>Characterization of a protease-resistant alpha-galactosidase from the thermophilic fungus Rhizomucor miehei and its application in removal of raffinose family oligosaccharides.</title>
        <authorList>
            <person name="Katrolia P."/>
            <person name="Jia H."/>
            <person name="Yan Q."/>
            <person name="Song S."/>
            <person name="Jiang Z."/>
            <person name="Xu H."/>
        </authorList>
    </citation>
    <scope>NUCLEOTIDE SEQUENCE</scope>
    <source>
        <strain evidence="11">CAU432</strain>
    </source>
</reference>
<evidence type="ECO:0000256" key="7">
    <source>
        <dbReference type="PIRSR" id="PIRSR005536-2"/>
    </source>
</evidence>
<dbReference type="Gene3D" id="2.60.40.1180">
    <property type="entry name" value="Golgi alpha-mannosidase II"/>
    <property type="match status" value="1"/>
</dbReference>
<dbReference type="GO" id="GO:0004557">
    <property type="term" value="F:alpha-galactosidase activity"/>
    <property type="evidence" value="ECO:0007669"/>
    <property type="project" value="UniProtKB-UniRule"/>
</dbReference>
<feature type="chain" id="PRO_5003617934" description="Alpha-galactosidase" evidence="8">
    <location>
        <begin position="18"/>
        <end position="751"/>
    </location>
</feature>
<feature type="binding site" evidence="7">
    <location>
        <begin position="379"/>
        <end position="380"/>
    </location>
    <ligand>
        <name>substrate</name>
    </ligand>
</feature>
<dbReference type="InterPro" id="IPR000111">
    <property type="entry name" value="Glyco_hydro_27/36_CS"/>
</dbReference>
<dbReference type="Pfam" id="PF02065">
    <property type="entry name" value="Melibiase"/>
    <property type="match status" value="1"/>
</dbReference>
<evidence type="ECO:0000259" key="9">
    <source>
        <dbReference type="Pfam" id="PF16874"/>
    </source>
</evidence>
<dbReference type="PIRSF" id="PIRSF005536">
    <property type="entry name" value="Agal"/>
    <property type="match status" value="1"/>
</dbReference>
<dbReference type="EC" id="3.2.1.22" evidence="2 5"/>
<evidence type="ECO:0000256" key="6">
    <source>
        <dbReference type="PIRSR" id="PIRSR005536-1"/>
    </source>
</evidence>
<comment type="function">
    <text evidence="5">Hydrolyzes a variety of simple alpha-D-galactoside as well as more complex molecules such as oligosaccharides and polysaccharides.</text>
</comment>
<dbReference type="Gene3D" id="3.20.20.70">
    <property type="entry name" value="Aldolase class I"/>
    <property type="match status" value="1"/>
</dbReference>
<dbReference type="GO" id="GO:0016052">
    <property type="term" value="P:carbohydrate catabolic process"/>
    <property type="evidence" value="ECO:0007669"/>
    <property type="project" value="InterPro"/>
</dbReference>
<accession>H8Y263</accession>
<dbReference type="AlphaFoldDB" id="H8Y263"/>
<feature type="domain" description="Glycosyl hydrolase family 36 C-terminal" evidence="9">
    <location>
        <begin position="662"/>
        <end position="747"/>
    </location>
</feature>
<dbReference type="SUPFAM" id="SSF51445">
    <property type="entry name" value="(Trans)glycosidases"/>
    <property type="match status" value="1"/>
</dbReference>
<dbReference type="Pfam" id="PF16875">
    <property type="entry name" value="Glyco_hydro_36N"/>
    <property type="match status" value="1"/>
</dbReference>
<feature type="active site" description="Nucleophile" evidence="6">
    <location>
        <position position="491"/>
    </location>
</feature>
<name>H8Y263_RHIMI</name>
<feature type="signal peptide" evidence="8">
    <location>
        <begin position="1"/>
        <end position="17"/>
    </location>
</feature>
<dbReference type="Pfam" id="PF16874">
    <property type="entry name" value="Glyco_hydro_36C"/>
    <property type="match status" value="1"/>
</dbReference>
<evidence type="ECO:0000256" key="5">
    <source>
        <dbReference type="PIRNR" id="PIRNR005536"/>
    </source>
</evidence>
<evidence type="ECO:0000256" key="2">
    <source>
        <dbReference type="ARBA" id="ARBA00012755"/>
    </source>
</evidence>